<dbReference type="InterPro" id="IPR007163">
    <property type="entry name" value="VCA0040-like"/>
</dbReference>
<gene>
    <name evidence="2" type="ORF">WH50_01770</name>
</gene>
<evidence type="ECO:0000313" key="3">
    <source>
        <dbReference type="Proteomes" id="UP000248090"/>
    </source>
</evidence>
<dbReference type="PANTHER" id="PTHR37308:SF1">
    <property type="entry name" value="POLYPRENYL-PHOSPHATE TRANSPORTER"/>
    <property type="match status" value="1"/>
</dbReference>
<feature type="transmembrane region" description="Helical" evidence="1">
    <location>
        <begin position="220"/>
        <end position="241"/>
    </location>
</feature>
<reference evidence="2 3" key="1">
    <citation type="submission" date="2015-03" db="EMBL/GenBank/DDBJ databases">
        <authorList>
            <person name="Krishnan R."/>
            <person name="Midha S."/>
            <person name="Patil P.B."/>
            <person name="Rameshkumar N."/>
        </authorList>
    </citation>
    <scope>NUCLEOTIDE SEQUENCE [LARGE SCALE GENOMIC DNA]</scope>
    <source>
        <strain evidence="2 3">L1E11</strain>
    </source>
</reference>
<keyword evidence="3" id="KW-1185">Reference proteome</keyword>
<feature type="transmembrane region" description="Helical" evidence="1">
    <location>
        <begin position="93"/>
        <end position="113"/>
    </location>
</feature>
<accession>A0ABX5M5H3</accession>
<dbReference type="RefSeq" id="WP_110185761.1">
    <property type="nucleotide sequence ID" value="NZ_CP177354.1"/>
</dbReference>
<keyword evidence="1" id="KW-1133">Transmembrane helix</keyword>
<feature type="transmembrane region" description="Helical" evidence="1">
    <location>
        <begin position="66"/>
        <end position="87"/>
    </location>
</feature>
<sequence>MERIFLFLKGMAMGAADVVPGVSGGTIAFISGIYEELLLTIRNIHPRLFFSLFRKGLPATWREANGSFLAVLLAGILTSILTLAKGISWLLEFYPLLIWGFFFGLVMASCLLIARQVERWRTDTLLSLVLGVLLGWILTQGFAFSLSPTSFNLFIGGAIAICAMILPGISGSFILLILGLYQPVLSAVKQLQFSTLLIFVCGCVTGLMVFSRVLSWCLQHYRAMTLAILTGFMVGSLGKVWPWKITRAYRLDSHGQSVPLLQDSVLPHSYQGLTGQAPMTFAVVALMLLGVMVVLGLSRAASVQEARG</sequence>
<dbReference type="Pfam" id="PF04018">
    <property type="entry name" value="VCA0040-like"/>
    <property type="match status" value="1"/>
</dbReference>
<evidence type="ECO:0000256" key="1">
    <source>
        <dbReference type="SAM" id="Phobius"/>
    </source>
</evidence>
<dbReference type="Proteomes" id="UP000248090">
    <property type="component" value="Unassembled WGS sequence"/>
</dbReference>
<name>A0ABX5M5H3_9GAMM</name>
<comment type="caution">
    <text evidence="2">The sequence shown here is derived from an EMBL/GenBank/DDBJ whole genome shotgun (WGS) entry which is preliminary data.</text>
</comment>
<keyword evidence="1" id="KW-0812">Transmembrane</keyword>
<feature type="transmembrane region" description="Helical" evidence="1">
    <location>
        <begin position="125"/>
        <end position="147"/>
    </location>
</feature>
<organism evidence="2 3">
    <name type="scientific">Pokkaliibacter plantistimulans</name>
    <dbReference type="NCBI Taxonomy" id="1635171"/>
    <lineage>
        <taxon>Bacteria</taxon>
        <taxon>Pseudomonadati</taxon>
        <taxon>Pseudomonadota</taxon>
        <taxon>Gammaproteobacteria</taxon>
        <taxon>Oceanospirillales</taxon>
        <taxon>Balneatrichaceae</taxon>
        <taxon>Pokkaliibacter</taxon>
    </lineage>
</organism>
<feature type="transmembrane region" description="Helical" evidence="1">
    <location>
        <begin position="279"/>
        <end position="298"/>
    </location>
</feature>
<protein>
    <submittedName>
        <fullName evidence="2">Membrane protein</fullName>
    </submittedName>
</protein>
<proteinExistence type="predicted"/>
<evidence type="ECO:0000313" key="2">
    <source>
        <dbReference type="EMBL" id="PXF32901.1"/>
    </source>
</evidence>
<keyword evidence="1" id="KW-0472">Membrane</keyword>
<feature type="transmembrane region" description="Helical" evidence="1">
    <location>
        <begin position="153"/>
        <end position="181"/>
    </location>
</feature>
<dbReference type="EMBL" id="LAPT01000005">
    <property type="protein sequence ID" value="PXF32901.1"/>
    <property type="molecule type" value="Genomic_DNA"/>
</dbReference>
<dbReference type="PANTHER" id="PTHR37308">
    <property type="entry name" value="INTEGRAL MEMBRANE PROTEIN"/>
    <property type="match status" value="1"/>
</dbReference>
<feature type="transmembrane region" description="Helical" evidence="1">
    <location>
        <begin position="193"/>
        <end position="214"/>
    </location>
</feature>